<reference evidence="1 2" key="1">
    <citation type="journal article" date="2015" name="Genome Announc.">
        <title>Complete Genome Sequence of Methylobacterium aquaticum Strain 22A, Isolated from Racomitrium japonicum Moss.</title>
        <authorList>
            <person name="Tani A."/>
            <person name="Ogura Y."/>
            <person name="Hayashi T."/>
            <person name="Kimbara K."/>
        </authorList>
    </citation>
    <scope>NUCLEOTIDE SEQUENCE [LARGE SCALE GENOMIC DNA]</scope>
    <source>
        <strain evidence="1 2">MA-22A</strain>
    </source>
</reference>
<protein>
    <submittedName>
        <fullName evidence="1">Uncharacterized protein</fullName>
    </submittedName>
</protein>
<evidence type="ECO:0000313" key="1">
    <source>
        <dbReference type="EMBL" id="BAQ46304.1"/>
    </source>
</evidence>
<gene>
    <name evidence="1" type="ORF">Maq22A_c15785</name>
</gene>
<organism evidence="1 2">
    <name type="scientific">Methylobacterium aquaticum</name>
    <dbReference type="NCBI Taxonomy" id="270351"/>
    <lineage>
        <taxon>Bacteria</taxon>
        <taxon>Pseudomonadati</taxon>
        <taxon>Pseudomonadota</taxon>
        <taxon>Alphaproteobacteria</taxon>
        <taxon>Hyphomicrobiales</taxon>
        <taxon>Methylobacteriaceae</taxon>
        <taxon>Methylobacterium</taxon>
    </lineage>
</organism>
<dbReference type="AlphaFoldDB" id="A0A0C6FM95"/>
<proteinExistence type="predicted"/>
<evidence type="ECO:0000313" key="2">
    <source>
        <dbReference type="Proteomes" id="UP000061432"/>
    </source>
</evidence>
<accession>A0A0C6FM95</accession>
<dbReference type="Proteomes" id="UP000061432">
    <property type="component" value="Chromosome"/>
</dbReference>
<sequence>MTLLIEGCVELILLGSRGIVRDHGRRALASNGLAQLITVVGRISQDNRSREIRQQRLGLGRIALLARRDDKPNRTAQTAHGQVDLGAQAATGSAKSLIGRGRIIRPPFFAPAACW</sequence>
<dbReference type="EMBL" id="AP014704">
    <property type="protein sequence ID" value="BAQ46304.1"/>
    <property type="molecule type" value="Genomic_DNA"/>
</dbReference>
<name>A0A0C6FM95_9HYPH</name>
<dbReference type="KEGG" id="maqu:Maq22A_c15785"/>
<reference evidence="2" key="2">
    <citation type="submission" date="2015-01" db="EMBL/GenBank/DDBJ databases">
        <title>Complete genome sequence of Methylobacterium aquaticum strain 22A.</title>
        <authorList>
            <person name="Tani A."/>
            <person name="Ogura Y."/>
            <person name="Hayashi T."/>
        </authorList>
    </citation>
    <scope>NUCLEOTIDE SEQUENCE [LARGE SCALE GENOMIC DNA]</scope>
    <source>
        <strain evidence="2">MA-22A</strain>
    </source>
</reference>